<name>A0A7J9IQW7_9ROSI</name>
<gene>
    <name evidence="2" type="ORF">Goarm_020694</name>
</gene>
<proteinExistence type="predicted"/>
<dbReference type="InterPro" id="IPR026960">
    <property type="entry name" value="RVT-Znf"/>
</dbReference>
<comment type="caution">
    <text evidence="2">The sequence shown here is derived from an EMBL/GenBank/DDBJ whole genome shotgun (WGS) entry which is preliminary data.</text>
</comment>
<dbReference type="Pfam" id="PF13966">
    <property type="entry name" value="zf-RVT"/>
    <property type="match status" value="1"/>
</dbReference>
<dbReference type="Proteomes" id="UP000593575">
    <property type="component" value="Unassembled WGS sequence"/>
</dbReference>
<dbReference type="AlphaFoldDB" id="A0A7J9IQW7"/>
<evidence type="ECO:0000313" key="2">
    <source>
        <dbReference type="EMBL" id="MBA0824004.1"/>
    </source>
</evidence>
<dbReference type="EMBL" id="JABFAE010000002">
    <property type="protein sequence ID" value="MBA0824004.1"/>
    <property type="molecule type" value="Genomic_DNA"/>
</dbReference>
<reference evidence="2 3" key="1">
    <citation type="journal article" date="2019" name="Genome Biol. Evol.">
        <title>Insights into the evolution of the New World diploid cottons (Gossypium, subgenus Houzingenia) based on genome sequencing.</title>
        <authorList>
            <person name="Grover C.E."/>
            <person name="Arick M.A. 2nd"/>
            <person name="Thrash A."/>
            <person name="Conover J.L."/>
            <person name="Sanders W.S."/>
            <person name="Peterson D.G."/>
            <person name="Frelichowski J.E."/>
            <person name="Scheffler J.A."/>
            <person name="Scheffler B.E."/>
            <person name="Wendel J.F."/>
        </authorList>
    </citation>
    <scope>NUCLEOTIDE SEQUENCE [LARGE SCALE GENOMIC DNA]</scope>
    <source>
        <strain evidence="2">6</strain>
        <tissue evidence="2">Leaf</tissue>
    </source>
</reference>
<evidence type="ECO:0000313" key="3">
    <source>
        <dbReference type="Proteomes" id="UP000593575"/>
    </source>
</evidence>
<feature type="domain" description="Reverse transcriptase zinc-binding" evidence="1">
    <location>
        <begin position="50"/>
        <end position="117"/>
    </location>
</feature>
<feature type="non-terminal residue" evidence="2">
    <location>
        <position position="170"/>
    </location>
</feature>
<sequence length="170" mass="19488">MSERISFGMWGMDKMSSSSMTIGYKGATLLWNNLLWCNKDEMDGFANIDDFLGWIWDRGRCFSIKSAYESLSNDQSLVEDQRQRRHMTNDLSCSICGGAMEDTSHVLCTCFVAAANWSQSVKGDKLDEFLSIPIKDWVFLNLANSKYFSRDLNDWDILFGVVCWSLCNHQ</sequence>
<evidence type="ECO:0000259" key="1">
    <source>
        <dbReference type="Pfam" id="PF13966"/>
    </source>
</evidence>
<keyword evidence="3" id="KW-1185">Reference proteome</keyword>
<organism evidence="2 3">
    <name type="scientific">Gossypium armourianum</name>
    <dbReference type="NCBI Taxonomy" id="34283"/>
    <lineage>
        <taxon>Eukaryota</taxon>
        <taxon>Viridiplantae</taxon>
        <taxon>Streptophyta</taxon>
        <taxon>Embryophyta</taxon>
        <taxon>Tracheophyta</taxon>
        <taxon>Spermatophyta</taxon>
        <taxon>Magnoliopsida</taxon>
        <taxon>eudicotyledons</taxon>
        <taxon>Gunneridae</taxon>
        <taxon>Pentapetalae</taxon>
        <taxon>rosids</taxon>
        <taxon>malvids</taxon>
        <taxon>Malvales</taxon>
        <taxon>Malvaceae</taxon>
        <taxon>Malvoideae</taxon>
        <taxon>Gossypium</taxon>
    </lineage>
</organism>
<protein>
    <recommendedName>
        <fullName evidence="1">Reverse transcriptase zinc-binding domain-containing protein</fullName>
    </recommendedName>
</protein>
<accession>A0A7J9IQW7</accession>